<reference evidence="2 3" key="1">
    <citation type="journal article" date="2006" name="Science">
        <title>Phytophthora genome sequences uncover evolutionary origins and mechanisms of pathogenesis.</title>
        <authorList>
            <person name="Tyler B.M."/>
            <person name="Tripathy S."/>
            <person name="Zhang X."/>
            <person name="Dehal P."/>
            <person name="Jiang R.H."/>
            <person name="Aerts A."/>
            <person name="Arredondo F.D."/>
            <person name="Baxter L."/>
            <person name="Bensasson D."/>
            <person name="Beynon J.L."/>
            <person name="Chapman J."/>
            <person name="Damasceno C.M."/>
            <person name="Dorrance A.E."/>
            <person name="Dou D."/>
            <person name="Dickerman A.W."/>
            <person name="Dubchak I.L."/>
            <person name="Garbelotto M."/>
            <person name="Gijzen M."/>
            <person name="Gordon S.G."/>
            <person name="Govers F."/>
            <person name="Grunwald N.J."/>
            <person name="Huang W."/>
            <person name="Ivors K.L."/>
            <person name="Jones R.W."/>
            <person name="Kamoun S."/>
            <person name="Krampis K."/>
            <person name="Lamour K.H."/>
            <person name="Lee M.K."/>
            <person name="McDonald W.H."/>
            <person name="Medina M."/>
            <person name="Meijer H.J."/>
            <person name="Nordberg E.K."/>
            <person name="Maclean D.J."/>
            <person name="Ospina-Giraldo M.D."/>
            <person name="Morris P.F."/>
            <person name="Phuntumart V."/>
            <person name="Putnam N.H."/>
            <person name="Rash S."/>
            <person name="Rose J.K."/>
            <person name="Sakihama Y."/>
            <person name="Salamov A.A."/>
            <person name="Savidor A."/>
            <person name="Scheuring C.F."/>
            <person name="Smith B.M."/>
            <person name="Sobral B.W."/>
            <person name="Terry A."/>
            <person name="Torto-Alalibo T.A."/>
            <person name="Win J."/>
            <person name="Xu Z."/>
            <person name="Zhang H."/>
            <person name="Grigoriev I.V."/>
            <person name="Rokhsar D.S."/>
            <person name="Boore J.L."/>
        </authorList>
    </citation>
    <scope>NUCLEOTIDE SEQUENCE [LARGE SCALE GENOMIC DNA]</scope>
    <source>
        <strain evidence="2 3">P6497</strain>
    </source>
</reference>
<organism evidence="2 3">
    <name type="scientific">Phytophthora sojae (strain P6497)</name>
    <name type="common">Soybean stem and root rot agent</name>
    <name type="synonym">Phytophthora megasperma f. sp. glycines</name>
    <dbReference type="NCBI Taxonomy" id="1094619"/>
    <lineage>
        <taxon>Eukaryota</taxon>
        <taxon>Sar</taxon>
        <taxon>Stramenopiles</taxon>
        <taxon>Oomycota</taxon>
        <taxon>Peronosporomycetes</taxon>
        <taxon>Peronosporales</taxon>
        <taxon>Peronosporaceae</taxon>
        <taxon>Phytophthora</taxon>
    </lineage>
</organism>
<feature type="region of interest" description="Disordered" evidence="1">
    <location>
        <begin position="23"/>
        <end position="94"/>
    </location>
</feature>
<keyword evidence="3" id="KW-1185">Reference proteome</keyword>
<dbReference type="KEGG" id="psoj:PHYSODRAFT_308018"/>
<dbReference type="Proteomes" id="UP000002640">
    <property type="component" value="Unassembled WGS sequence"/>
</dbReference>
<dbReference type="AlphaFoldDB" id="G5AHR1"/>
<name>G5AHR1_PHYSP</name>
<dbReference type="InParanoid" id="G5AHR1"/>
<dbReference type="RefSeq" id="XP_009539612.1">
    <property type="nucleotide sequence ID" value="XM_009541317.1"/>
</dbReference>
<evidence type="ECO:0000313" key="2">
    <source>
        <dbReference type="EMBL" id="EGZ04982.1"/>
    </source>
</evidence>
<evidence type="ECO:0000256" key="1">
    <source>
        <dbReference type="SAM" id="MobiDB-lite"/>
    </source>
</evidence>
<sequence>MEKAVTAPVAPLEGGVVAPGVAEASAADKSDAGWTTKTPGRKGSAGQKARNEGLSPRFRVGNNGKNPSSKDAKQHQRTAKPSFPPKGTRPQAPPEYIFQMVVRIHDLAQQRRLEEFESRVNAIKDEEERAKLQANWTDSLPAKTLERFGRFADQWDYTIRDDKLRLARTVYSWLI</sequence>
<protein>
    <submittedName>
        <fullName evidence="2">Uncharacterized protein</fullName>
    </submittedName>
</protein>
<proteinExistence type="predicted"/>
<dbReference type="GeneID" id="20642983"/>
<accession>G5AHR1</accession>
<evidence type="ECO:0000313" key="3">
    <source>
        <dbReference type="Proteomes" id="UP000002640"/>
    </source>
</evidence>
<gene>
    <name evidence="2" type="ORF">PHYSODRAFT_308018</name>
</gene>
<dbReference type="EMBL" id="JH159171">
    <property type="protein sequence ID" value="EGZ04982.1"/>
    <property type="molecule type" value="Genomic_DNA"/>
</dbReference>